<dbReference type="GeneID" id="65102544"/>
<feature type="region of interest" description="Disordered" evidence="1">
    <location>
        <begin position="164"/>
        <end position="198"/>
    </location>
</feature>
<feature type="compositionally biased region" description="Pro residues" evidence="1">
    <location>
        <begin position="34"/>
        <end position="43"/>
    </location>
</feature>
<feature type="compositionally biased region" description="Low complexity" evidence="1">
    <location>
        <begin position="44"/>
        <end position="56"/>
    </location>
</feature>
<reference evidence="2 3" key="1">
    <citation type="journal article" date="2019" name="Arch. Virol.">
        <title>Isolation and complete genome sequence analysis of a novel ovine adenovirus type representing a possible new mastadenovirus species.</title>
        <authorList>
            <person name="Vidovszky M.Z."/>
            <person name="Szeredi L."/>
            <person name="Doszpoly A."/>
            <person name="Harrach B."/>
            <person name="Hornyak A."/>
        </authorList>
    </citation>
    <scope>NUCLEOTIDE SEQUENCE [LARGE SCALE GENOMIC DNA]</scope>
    <source>
        <strain evidence="2 3">7508</strain>
    </source>
</reference>
<feature type="compositionally biased region" description="Low complexity" evidence="1">
    <location>
        <begin position="178"/>
        <end position="196"/>
    </location>
</feature>
<keyword evidence="3" id="KW-1185">Reference proteome</keyword>
<evidence type="ECO:0000313" key="2">
    <source>
        <dbReference type="EMBL" id="QDZ17454.1"/>
    </source>
</evidence>
<dbReference type="RefSeq" id="YP_010087252.1">
    <property type="nucleotide sequence ID" value="NC_055526.1"/>
</dbReference>
<feature type="region of interest" description="Disordered" evidence="1">
    <location>
        <begin position="29"/>
        <end position="85"/>
    </location>
</feature>
<dbReference type="Proteomes" id="UP000501954">
    <property type="component" value="Segment"/>
</dbReference>
<dbReference type="GO" id="GO:0044003">
    <property type="term" value="P:symbiont-mediated perturbation of host process"/>
    <property type="evidence" value="ECO:0007669"/>
    <property type="project" value="InterPro"/>
</dbReference>
<organism evidence="2 3">
    <name type="scientific">Ovine adenovirus 8</name>
    <dbReference type="NCBI Taxonomy" id="2601527"/>
    <lineage>
        <taxon>Viruses</taxon>
        <taxon>Varidnaviria</taxon>
        <taxon>Bamfordvirae</taxon>
        <taxon>Preplasmiviricota</taxon>
        <taxon>Polisuviricotina</taxon>
        <taxon>Pharingeaviricetes</taxon>
        <taxon>Rowavirales</taxon>
        <taxon>Adenoviridae</taxon>
        <taxon>Mastadenovirus</taxon>
        <taxon>Mastadenovirus ovisoctavum</taxon>
    </lineage>
</organism>
<sequence length="248" mass="26028">MKYLVLVLDENLSRVDRAVLCSDASQLVSVGRPPASPATPPQLSPAAASPVPFSPAGARSPPPLSPVLPSPPPPSPVSPGWASPSTPPLVCPEAEWLLAEYREELRALAAATADGGAPSCPLRRLASETEAAVELLFPELLLREAESGDRRDIFGSPPLSPADWPDLSCYDPETGETARGSSSSASASPRGSPAASVFSLDCPEEPGRDCESCSHHRRATGVAGALCSLCYMRQTFHCIYSPVSEEEL</sequence>
<dbReference type="GO" id="GO:0006355">
    <property type="term" value="P:regulation of DNA-templated transcription"/>
    <property type="evidence" value="ECO:0007669"/>
    <property type="project" value="InterPro"/>
</dbReference>
<protein>
    <submittedName>
        <fullName evidence="2">E1A</fullName>
    </submittedName>
</protein>
<dbReference type="EMBL" id="MK518392">
    <property type="protein sequence ID" value="QDZ17454.1"/>
    <property type="molecule type" value="Genomic_DNA"/>
</dbReference>
<feature type="compositionally biased region" description="Pro residues" evidence="1">
    <location>
        <begin position="60"/>
        <end position="77"/>
    </location>
</feature>
<dbReference type="KEGG" id="vg:65102544"/>
<name>A0A5B8MBJ6_9ADEN</name>
<accession>A0A5B8MBJ6</accession>
<proteinExistence type="predicted"/>
<evidence type="ECO:0000313" key="3">
    <source>
        <dbReference type="Proteomes" id="UP000501954"/>
    </source>
</evidence>
<evidence type="ECO:0000256" key="1">
    <source>
        <dbReference type="SAM" id="MobiDB-lite"/>
    </source>
</evidence>